<dbReference type="EMBL" id="AP014545">
    <property type="protein sequence ID" value="BBB24739.1"/>
    <property type="molecule type" value="Genomic_DNA"/>
</dbReference>
<sequence length="412" mass="46717">MAESKSPLFNRTYLKIIIWVIAIAIVLLTAGQNRSPDYLTIDRYENSPLYSTQQNDATYLQIGLLFRTGAAISNEEQLLQTLLLQTIQQRLNNFAEQPLFTRLEAHLKAEATPDRIKISLAIPAKYNAQPQDILKVTRSLLQQLQEFAPPETLEQRWNRLEAELYLSQKDPENQLLNQFFNQIAGPTSVHPIQRFSGFYRNSISPTTLTLTLQGPELETLPQLLSSLLPGYQSGSNLLTTAISPEFQQLKPTGKQSYLLTGQALPGRQQENFALELLAVRTLQQLLNQPGVPESRLLWKSLDKQGYLAIILHGSKISADSRITPIMQSVLGQLDDRLIDATRTQLQDNYKQQMEQTDAQLGLLDTIAFYQLPVDYLASFEKQLTRTDNQHVRELITQLLTGPNQYQLLLPAY</sequence>
<dbReference type="InterPro" id="IPR011249">
    <property type="entry name" value="Metalloenz_LuxS/M16"/>
</dbReference>
<dbReference type="AlphaFoldDB" id="A0A7R6P0T8"/>
<organism evidence="2 3">
    <name type="scientific">Amphritea japonica ATCC BAA-1530</name>
    <dbReference type="NCBI Taxonomy" id="1278309"/>
    <lineage>
        <taxon>Bacteria</taxon>
        <taxon>Pseudomonadati</taxon>
        <taxon>Pseudomonadota</taxon>
        <taxon>Gammaproteobacteria</taxon>
        <taxon>Oceanospirillales</taxon>
        <taxon>Oceanospirillaceae</taxon>
        <taxon>Amphritea</taxon>
    </lineage>
</organism>
<reference evidence="2 3" key="1">
    <citation type="journal article" date="2008" name="Int. J. Syst. Evol. Microbiol.">
        <title>Amphritea japonica sp. nov. and Amphritea balenae sp. nov., isolated from the sediment adjacent to sperm whale carcasses off Kagoshima, Japan.</title>
        <authorList>
            <person name="Miyazaki M."/>
            <person name="Nogi Y."/>
            <person name="Fujiwara Y."/>
            <person name="Kawato M."/>
            <person name="Nagahama T."/>
            <person name="Kubokawa K."/>
            <person name="Horikoshi K."/>
        </authorList>
    </citation>
    <scope>NUCLEOTIDE SEQUENCE [LARGE SCALE GENOMIC DNA]</scope>
    <source>
        <strain evidence="2 3">ATCC BAA-1530</strain>
    </source>
</reference>
<dbReference type="Gene3D" id="3.30.830.10">
    <property type="entry name" value="Metalloenzyme, LuxS/M16 peptidase-like"/>
    <property type="match status" value="1"/>
</dbReference>
<dbReference type="KEGG" id="ajp:AMJAP_0140"/>
<protein>
    <recommendedName>
        <fullName evidence="4">Peptidase M16 C-terminal domain-containing protein</fullName>
    </recommendedName>
</protein>
<keyword evidence="1" id="KW-0472">Membrane</keyword>
<gene>
    <name evidence="2" type="ORF">AMJAP_0140</name>
</gene>
<keyword evidence="1" id="KW-1133">Transmembrane helix</keyword>
<accession>A0A7R6P0T8</accession>
<dbReference type="OrthoDB" id="6085833at2"/>
<dbReference type="Proteomes" id="UP000595663">
    <property type="component" value="Chromosome"/>
</dbReference>
<dbReference type="GO" id="GO:0046872">
    <property type="term" value="F:metal ion binding"/>
    <property type="evidence" value="ECO:0007669"/>
    <property type="project" value="InterPro"/>
</dbReference>
<keyword evidence="3" id="KW-1185">Reference proteome</keyword>
<evidence type="ECO:0000313" key="2">
    <source>
        <dbReference type="EMBL" id="BBB24739.1"/>
    </source>
</evidence>
<keyword evidence="1" id="KW-0812">Transmembrane</keyword>
<evidence type="ECO:0000256" key="1">
    <source>
        <dbReference type="SAM" id="Phobius"/>
    </source>
</evidence>
<dbReference type="SUPFAM" id="SSF63411">
    <property type="entry name" value="LuxS/MPP-like metallohydrolase"/>
    <property type="match status" value="2"/>
</dbReference>
<dbReference type="RefSeq" id="WP_019621089.1">
    <property type="nucleotide sequence ID" value="NZ_AP014545.1"/>
</dbReference>
<evidence type="ECO:0000313" key="3">
    <source>
        <dbReference type="Proteomes" id="UP000595663"/>
    </source>
</evidence>
<name>A0A7R6P0T8_9GAMM</name>
<evidence type="ECO:0008006" key="4">
    <source>
        <dbReference type="Google" id="ProtNLM"/>
    </source>
</evidence>
<feature type="transmembrane region" description="Helical" evidence="1">
    <location>
        <begin position="12"/>
        <end position="31"/>
    </location>
</feature>
<proteinExistence type="predicted"/>